<dbReference type="Pfam" id="PF21082">
    <property type="entry name" value="MS_channel_3rd"/>
    <property type="match status" value="1"/>
</dbReference>
<dbReference type="STRING" id="1189612.A33Q_3861"/>
<accession>S2DMV6</accession>
<proteinExistence type="inferred from homology"/>
<dbReference type="InterPro" id="IPR023408">
    <property type="entry name" value="MscS_beta-dom_sf"/>
</dbReference>
<keyword evidence="5 7" id="KW-1133">Transmembrane helix</keyword>
<evidence type="ECO:0000256" key="3">
    <source>
        <dbReference type="ARBA" id="ARBA00022475"/>
    </source>
</evidence>
<name>S2DMV6_INDAL</name>
<evidence type="ECO:0000256" key="2">
    <source>
        <dbReference type="ARBA" id="ARBA00008017"/>
    </source>
</evidence>
<keyword evidence="12" id="KW-1185">Reference proteome</keyword>
<feature type="domain" description="Mechanosensitive ion channel MscS" evidence="9">
    <location>
        <begin position="638"/>
        <end position="704"/>
    </location>
</feature>
<feature type="transmembrane region" description="Helical" evidence="7">
    <location>
        <begin position="596"/>
        <end position="616"/>
    </location>
</feature>
<feature type="transmembrane region" description="Helical" evidence="7">
    <location>
        <begin position="455"/>
        <end position="478"/>
    </location>
</feature>
<evidence type="ECO:0000256" key="5">
    <source>
        <dbReference type="ARBA" id="ARBA00022989"/>
    </source>
</evidence>
<feature type="transmembrane region" description="Helical" evidence="7">
    <location>
        <begin position="317"/>
        <end position="334"/>
    </location>
</feature>
<dbReference type="Pfam" id="PF00924">
    <property type="entry name" value="MS_channel_2nd"/>
    <property type="match status" value="1"/>
</dbReference>
<dbReference type="PANTHER" id="PTHR30347:SF1">
    <property type="entry name" value="MECHANOSENSITIVE CHANNEL MSCK"/>
    <property type="match status" value="1"/>
</dbReference>
<dbReference type="EMBL" id="ALWO02000047">
    <property type="protein sequence ID" value="EOZ93271.1"/>
    <property type="molecule type" value="Genomic_DNA"/>
</dbReference>
<dbReference type="SUPFAM" id="SSF82689">
    <property type="entry name" value="Mechanosensitive channel protein MscS (YggB), C-terminal domain"/>
    <property type="match status" value="1"/>
</dbReference>
<comment type="similarity">
    <text evidence="2">Belongs to the MscS (TC 1.A.23) family.</text>
</comment>
<reference evidence="11 12" key="1">
    <citation type="journal article" date="2013" name="Genome Announc.">
        <title>Draft Genome Sequence of Indibacter alkaliphilus Strain LW1T, Isolated from Lonar Lake, a Haloalkaline Lake in the Buldana District of Maharashtra, India.</title>
        <authorList>
            <person name="Singh A."/>
            <person name="Kumar Jangir P."/>
            <person name="Sharma R."/>
            <person name="Singh A."/>
            <person name="Kumar Pinnaka A."/>
            <person name="Shivaji S."/>
        </authorList>
    </citation>
    <scope>NUCLEOTIDE SEQUENCE [LARGE SCALE GENOMIC DNA]</scope>
    <source>
        <strain evidence="12">CCUG 57479 / KCTC 22604 / LW1</strain>
    </source>
</reference>
<dbReference type="OrthoDB" id="9809206at2"/>
<evidence type="ECO:0000256" key="4">
    <source>
        <dbReference type="ARBA" id="ARBA00022692"/>
    </source>
</evidence>
<organism evidence="11 12">
    <name type="scientific">Indibacter alkaliphilus (strain CCUG 57479 / KCTC 22604 / LW1)</name>
    <dbReference type="NCBI Taxonomy" id="1189612"/>
    <lineage>
        <taxon>Bacteria</taxon>
        <taxon>Pseudomonadati</taxon>
        <taxon>Bacteroidota</taxon>
        <taxon>Cytophagia</taxon>
        <taxon>Cytophagales</taxon>
        <taxon>Cyclobacteriaceae</taxon>
    </lineage>
</organism>
<evidence type="ECO:0000313" key="11">
    <source>
        <dbReference type="EMBL" id="EOZ93271.1"/>
    </source>
</evidence>
<gene>
    <name evidence="11" type="ORF">A33Q_3861</name>
</gene>
<dbReference type="PROSITE" id="PS01246">
    <property type="entry name" value="UPF0003"/>
    <property type="match status" value="1"/>
</dbReference>
<feature type="transmembrane region" description="Helical" evidence="7">
    <location>
        <begin position="430"/>
        <end position="449"/>
    </location>
</feature>
<dbReference type="InterPro" id="IPR010920">
    <property type="entry name" value="LSM_dom_sf"/>
</dbReference>
<feature type="chain" id="PRO_5004496144" evidence="8">
    <location>
        <begin position="23"/>
        <end position="835"/>
    </location>
</feature>
<feature type="transmembrane region" description="Helical" evidence="7">
    <location>
        <begin position="393"/>
        <end position="410"/>
    </location>
</feature>
<feature type="signal peptide" evidence="8">
    <location>
        <begin position="1"/>
        <end position="22"/>
    </location>
</feature>
<comment type="subcellular location">
    <subcellularLocation>
        <location evidence="1">Cell membrane</location>
        <topology evidence="1">Multi-pass membrane protein</topology>
    </subcellularLocation>
</comment>
<dbReference type="AlphaFoldDB" id="S2DMV6"/>
<evidence type="ECO:0000256" key="7">
    <source>
        <dbReference type="SAM" id="Phobius"/>
    </source>
</evidence>
<dbReference type="InterPro" id="IPR006685">
    <property type="entry name" value="MscS_channel_2nd"/>
</dbReference>
<evidence type="ECO:0000259" key="10">
    <source>
        <dbReference type="Pfam" id="PF21082"/>
    </source>
</evidence>
<evidence type="ECO:0000313" key="12">
    <source>
        <dbReference type="Proteomes" id="UP000006073"/>
    </source>
</evidence>
<dbReference type="InterPro" id="IPR011066">
    <property type="entry name" value="MscS_channel_C_sf"/>
</dbReference>
<dbReference type="Gene3D" id="2.30.30.60">
    <property type="match status" value="1"/>
</dbReference>
<feature type="domain" description="Mechanosensitive ion channel MscS C-terminal" evidence="10">
    <location>
        <begin position="712"/>
        <end position="794"/>
    </location>
</feature>
<protein>
    <submittedName>
        <fullName evidence="11">Potassium efflux system KefA protein</fullName>
    </submittedName>
</protein>
<dbReference type="InterPro" id="IPR011014">
    <property type="entry name" value="MscS_channel_TM-2"/>
</dbReference>
<feature type="transmembrane region" description="Helical" evidence="7">
    <location>
        <begin position="552"/>
        <end position="575"/>
    </location>
</feature>
<keyword evidence="3" id="KW-1003">Cell membrane</keyword>
<comment type="caution">
    <text evidence="11">The sequence shown here is derived from an EMBL/GenBank/DDBJ whole genome shotgun (WGS) entry which is preliminary data.</text>
</comment>
<dbReference type="InterPro" id="IPR006686">
    <property type="entry name" value="MscS_channel_CS"/>
</dbReference>
<dbReference type="RefSeq" id="WP_009035396.1">
    <property type="nucleotide sequence ID" value="NZ_ALWO02000047.1"/>
</dbReference>
<dbReference type="PANTHER" id="PTHR30347">
    <property type="entry name" value="POTASSIUM CHANNEL RELATED"/>
    <property type="match status" value="1"/>
</dbReference>
<feature type="transmembrane region" description="Helical" evidence="7">
    <location>
        <begin position="271"/>
        <end position="289"/>
    </location>
</feature>
<keyword evidence="4 7" id="KW-0812">Transmembrane</keyword>
<evidence type="ECO:0000256" key="8">
    <source>
        <dbReference type="SAM" id="SignalP"/>
    </source>
</evidence>
<keyword evidence="8" id="KW-0732">Signal</keyword>
<dbReference type="SUPFAM" id="SSF50182">
    <property type="entry name" value="Sm-like ribonucleoproteins"/>
    <property type="match status" value="1"/>
</dbReference>
<keyword evidence="6 7" id="KW-0472">Membrane</keyword>
<feature type="transmembrane region" description="Helical" evidence="7">
    <location>
        <begin position="340"/>
        <end position="360"/>
    </location>
</feature>
<dbReference type="InterPro" id="IPR052702">
    <property type="entry name" value="MscS-like_channel"/>
</dbReference>
<dbReference type="GO" id="GO:0005886">
    <property type="term" value="C:plasma membrane"/>
    <property type="evidence" value="ECO:0007669"/>
    <property type="project" value="UniProtKB-SubCell"/>
</dbReference>
<dbReference type="eggNOG" id="COG3264">
    <property type="taxonomic scope" value="Bacteria"/>
</dbReference>
<sequence length="835" mass="95418">MPFKIVFSGFLLLSLSFLPVFGQEESVSRSVDSLLISNGDKPPVDTVPSMPRTSLEASIQRTQEASFKIGRVNQILRKELDTTDIALLIPQADRFTQTVESRLDNPESKINLRYINALLNWRESIGEKINNEDKNISNRIQQLALVKQKLDSIRQDDIIRGQLRDTTLLPEYQQSLRTLRTNLELADSTLNAQRLSVARFQSRVANLNIRIKEIDERLHSEKRILERALFSKETNYIWEPREFPNTERLIDIFRDSLRFNIIILGGYINNHLGLTAFLIILALLMYRWASTNLKKIRSEKEFATIIMARIRYLPRHPFLSSLLFILAIAPLLFTNPPVSFFIFILILTVSISGILLRLRIGKRGMKVWLLLYGLFVISAASNLYWEIAFQERWHLLFFNVAGILLGLKLIRLQKMEKESIPEYVHILAKIYISFCSVSILANIFGRFSLAKMIGITATLSLLHAISLIIFIIIIKEFIYLQIEVSRKNENEFTSVIDFYDIQKRINSLFSYLAIAIWAYYFFESLTILETLLEGIGEFLSKPRNILNATFTFAQIAVFILVVYISTFLANTVAYFANIKDQQNVNFRNKRLGSSILLIRLAVLTVGFLIAIAASGIPVDKIAIVLGALSVGIGFGLQTIVNNLVSGVILAFERPIQIGDVIQVGSIEGTVREIGIRASKIKNWDGAEVIIPNGDLLAQQLTNWTLSDKQRRVELIIGVSYNADMDLVTELIQKELDQEEILKNPQPRVYLQTFADNSVNFRVLFWVNDIDIWVILRDQVMRSIWKAFKENKVEIPFPQRDLHVKSFPGLIKESISKALDIEESANEGEKRNPDKT</sequence>
<feature type="transmembrane region" description="Helical" evidence="7">
    <location>
        <begin position="508"/>
        <end position="532"/>
    </location>
</feature>
<dbReference type="Proteomes" id="UP000006073">
    <property type="component" value="Unassembled WGS sequence"/>
</dbReference>
<dbReference type="GO" id="GO:0008381">
    <property type="term" value="F:mechanosensitive monoatomic ion channel activity"/>
    <property type="evidence" value="ECO:0007669"/>
    <property type="project" value="UniProtKB-ARBA"/>
</dbReference>
<feature type="transmembrane region" description="Helical" evidence="7">
    <location>
        <begin position="622"/>
        <end position="644"/>
    </location>
</feature>
<evidence type="ECO:0000256" key="1">
    <source>
        <dbReference type="ARBA" id="ARBA00004651"/>
    </source>
</evidence>
<dbReference type="Gene3D" id="3.30.70.100">
    <property type="match status" value="1"/>
</dbReference>
<dbReference type="Gene3D" id="1.10.287.1260">
    <property type="match status" value="1"/>
</dbReference>
<dbReference type="InterPro" id="IPR049278">
    <property type="entry name" value="MS_channel_C"/>
</dbReference>
<dbReference type="SUPFAM" id="SSF82861">
    <property type="entry name" value="Mechanosensitive channel protein MscS (YggB), transmembrane region"/>
    <property type="match status" value="1"/>
</dbReference>
<evidence type="ECO:0000259" key="9">
    <source>
        <dbReference type="Pfam" id="PF00924"/>
    </source>
</evidence>
<evidence type="ECO:0000256" key="6">
    <source>
        <dbReference type="ARBA" id="ARBA00023136"/>
    </source>
</evidence>
<feature type="transmembrane region" description="Helical" evidence="7">
    <location>
        <begin position="367"/>
        <end position="387"/>
    </location>
</feature>